<dbReference type="InterPro" id="IPR000835">
    <property type="entry name" value="HTH_MarR-typ"/>
</dbReference>
<comment type="similarity">
    <text evidence="1">Belongs to the ROK (NagC/XylR) family.</text>
</comment>
<dbReference type="EMBL" id="JARXVQ010000001">
    <property type="protein sequence ID" value="MDH6181895.1"/>
    <property type="molecule type" value="Genomic_DNA"/>
</dbReference>
<feature type="domain" description="HTH marR-type" evidence="2">
    <location>
        <begin position="33"/>
        <end position="75"/>
    </location>
</feature>
<dbReference type="InterPro" id="IPR036388">
    <property type="entry name" value="WH-like_DNA-bd_sf"/>
</dbReference>
<dbReference type="SUPFAM" id="SSF46785">
    <property type="entry name" value="Winged helix' DNA-binding domain"/>
    <property type="match status" value="1"/>
</dbReference>
<dbReference type="Proteomes" id="UP001160142">
    <property type="component" value="Unassembled WGS sequence"/>
</dbReference>
<accession>A0ABT6KPH7</accession>
<dbReference type="InterPro" id="IPR000600">
    <property type="entry name" value="ROK"/>
</dbReference>
<name>A0ABT6KPH7_9MICO</name>
<dbReference type="Gene3D" id="1.10.10.10">
    <property type="entry name" value="Winged helix-like DNA-binding domain superfamily/Winged helix DNA-binding domain"/>
    <property type="match status" value="1"/>
</dbReference>
<dbReference type="Pfam" id="PF12802">
    <property type="entry name" value="MarR_2"/>
    <property type="match status" value="1"/>
</dbReference>
<dbReference type="PANTHER" id="PTHR18964">
    <property type="entry name" value="ROK (REPRESSOR, ORF, KINASE) FAMILY"/>
    <property type="match status" value="1"/>
</dbReference>
<evidence type="ECO:0000256" key="1">
    <source>
        <dbReference type="ARBA" id="ARBA00006479"/>
    </source>
</evidence>
<dbReference type="GO" id="GO:0016301">
    <property type="term" value="F:kinase activity"/>
    <property type="evidence" value="ECO:0007669"/>
    <property type="project" value="UniProtKB-KW"/>
</dbReference>
<comment type="caution">
    <text evidence="3">The sequence shown here is derived from an EMBL/GenBank/DDBJ whole genome shotgun (WGS) entry which is preliminary data.</text>
</comment>
<organism evidence="3 4">
    <name type="scientific">Antiquaquibacter oligotrophicus</name>
    <dbReference type="NCBI Taxonomy" id="2880260"/>
    <lineage>
        <taxon>Bacteria</taxon>
        <taxon>Bacillati</taxon>
        <taxon>Actinomycetota</taxon>
        <taxon>Actinomycetes</taxon>
        <taxon>Micrococcales</taxon>
        <taxon>Microbacteriaceae</taxon>
        <taxon>Antiquaquibacter</taxon>
    </lineage>
</organism>
<keyword evidence="4" id="KW-1185">Reference proteome</keyword>
<evidence type="ECO:0000259" key="2">
    <source>
        <dbReference type="Pfam" id="PF12802"/>
    </source>
</evidence>
<proteinExistence type="inferred from homology"/>
<keyword evidence="3" id="KW-0418">Kinase</keyword>
<sequence>MSSSELASPVQIRGPKAYRGNNLDNVRRNNLSLVLGLVHTSGAVSRAQLTRELGLNRSTIAALVSELVARGLVVESTPESSSQVGRPSLVITPSPTITAITINPELDAITIGLVGLGGTVVRRVRYDNVRIPSPQEAVNVVKAVVDGMTMADSEDQKVIGLGVAMPGLVRASDGMVRLAPHLGWRDEPFAEELSAATGYRVTAANDAMCGAIAEHTFGAGRGVDDMIYLNGGASGIGGGVIVDGVLLTGANGYAGELGHTLVNTQGRDCHCGASGCLETEVFRQPLLKALGLHDSEAERLDEALISAFAEGPTPELAELVERQAKYLVIALRNAVNVFNTRRVVLGGFLGSLYSVVPELFAPISERSPMIGGGAGVEVERAQLGQSILMVGAAELAFADLLADPTIIGSPERVPAERGAVAT</sequence>
<reference evidence="3 4" key="1">
    <citation type="submission" date="2023-04" db="EMBL/GenBank/DDBJ databases">
        <title>Genome Encyclopedia of Bacteria and Archaea VI: Functional Genomics of Type Strains.</title>
        <authorList>
            <person name="Whitman W."/>
        </authorList>
    </citation>
    <scope>NUCLEOTIDE SEQUENCE [LARGE SCALE GENOMIC DNA]</scope>
    <source>
        <strain evidence="3 4">SG_E_30_P1</strain>
    </source>
</reference>
<keyword evidence="3" id="KW-0808">Transferase</keyword>
<evidence type="ECO:0000313" key="4">
    <source>
        <dbReference type="Proteomes" id="UP001160142"/>
    </source>
</evidence>
<gene>
    <name evidence="3" type="ORF">M2152_002077</name>
</gene>
<evidence type="ECO:0000313" key="3">
    <source>
        <dbReference type="EMBL" id="MDH6181895.1"/>
    </source>
</evidence>
<dbReference type="Gene3D" id="3.30.420.40">
    <property type="match status" value="2"/>
</dbReference>
<dbReference type="Pfam" id="PF00480">
    <property type="entry name" value="ROK"/>
    <property type="match status" value="1"/>
</dbReference>
<dbReference type="SUPFAM" id="SSF53067">
    <property type="entry name" value="Actin-like ATPase domain"/>
    <property type="match status" value="1"/>
</dbReference>
<dbReference type="RefSeq" id="WP_322134191.1">
    <property type="nucleotide sequence ID" value="NZ_CP085036.1"/>
</dbReference>
<dbReference type="InterPro" id="IPR043129">
    <property type="entry name" value="ATPase_NBD"/>
</dbReference>
<protein>
    <submittedName>
        <fullName evidence="3">NBD/HSP70 family sugar kinase/biotin operon repressor</fullName>
    </submittedName>
</protein>
<dbReference type="PANTHER" id="PTHR18964:SF149">
    <property type="entry name" value="BIFUNCTIONAL UDP-N-ACETYLGLUCOSAMINE 2-EPIMERASE_N-ACETYLMANNOSAMINE KINASE"/>
    <property type="match status" value="1"/>
</dbReference>
<dbReference type="InterPro" id="IPR036390">
    <property type="entry name" value="WH_DNA-bd_sf"/>
</dbReference>